<gene>
    <name evidence="2" type="ORF">WMO64_14305</name>
</gene>
<evidence type="ECO:0000256" key="1">
    <source>
        <dbReference type="SAM" id="MobiDB-lite"/>
    </source>
</evidence>
<proteinExistence type="predicted"/>
<dbReference type="Proteomes" id="UP001464378">
    <property type="component" value="Unassembled WGS sequence"/>
</dbReference>
<comment type="caution">
    <text evidence="2">The sequence shown here is derived from an EMBL/GenBank/DDBJ whole genome shotgun (WGS) entry which is preliminary data.</text>
</comment>
<accession>A0ABV1EBD3</accession>
<name>A0ABV1EBD3_9FIRM</name>
<evidence type="ECO:0000313" key="3">
    <source>
        <dbReference type="Proteomes" id="UP001464378"/>
    </source>
</evidence>
<evidence type="ECO:0000313" key="2">
    <source>
        <dbReference type="EMBL" id="MEQ2444634.1"/>
    </source>
</evidence>
<dbReference type="RefSeq" id="WP_349232401.1">
    <property type="nucleotide sequence ID" value="NZ_JBBMFK010000029.1"/>
</dbReference>
<organism evidence="2 3">
    <name type="scientific">Pseudoflavonifractor intestinihominis</name>
    <dbReference type="NCBI Taxonomy" id="3133171"/>
    <lineage>
        <taxon>Bacteria</taxon>
        <taxon>Bacillati</taxon>
        <taxon>Bacillota</taxon>
        <taxon>Clostridia</taxon>
        <taxon>Eubacteriales</taxon>
        <taxon>Oscillospiraceae</taxon>
        <taxon>Pseudoflavonifractor</taxon>
    </lineage>
</organism>
<dbReference type="EMBL" id="JBBMFK010000029">
    <property type="protein sequence ID" value="MEQ2444634.1"/>
    <property type="molecule type" value="Genomic_DNA"/>
</dbReference>
<protein>
    <submittedName>
        <fullName evidence="2">Uncharacterized protein</fullName>
    </submittedName>
</protein>
<feature type="region of interest" description="Disordered" evidence="1">
    <location>
        <begin position="15"/>
        <end position="60"/>
    </location>
</feature>
<reference evidence="2 3" key="1">
    <citation type="submission" date="2024-03" db="EMBL/GenBank/DDBJ databases">
        <title>Human intestinal bacterial collection.</title>
        <authorList>
            <person name="Pauvert C."/>
            <person name="Hitch T.C.A."/>
            <person name="Clavel T."/>
        </authorList>
    </citation>
    <scope>NUCLEOTIDE SEQUENCE [LARGE SCALE GENOMIC DNA]</scope>
    <source>
        <strain evidence="2 3">CLA-AP-H29</strain>
    </source>
</reference>
<sequence>MKKIPDSIFRMETAGSLAPDLEGAPVSARHQNRTNAKEHTHCEKKQADKAAQPPTGGGRA</sequence>
<keyword evidence="3" id="KW-1185">Reference proteome</keyword>
<feature type="compositionally biased region" description="Basic and acidic residues" evidence="1">
    <location>
        <begin position="35"/>
        <end position="48"/>
    </location>
</feature>